<dbReference type="Pfam" id="PF09812">
    <property type="entry name" value="MRP-L28"/>
    <property type="match status" value="1"/>
</dbReference>
<dbReference type="InterPro" id="IPR019192">
    <property type="entry name" value="Ribosomal_mL40"/>
</dbReference>
<reference evidence="9 10" key="1">
    <citation type="submission" date="2023-04" db="EMBL/GenBank/DDBJ databases">
        <title>Genome of Basidiobolus ranarum AG-B5.</title>
        <authorList>
            <person name="Stajich J.E."/>
            <person name="Carter-House D."/>
            <person name="Gryganskyi A."/>
        </authorList>
    </citation>
    <scope>NUCLEOTIDE SEQUENCE [LARGE SCALE GENOMIC DNA]</scope>
    <source>
        <strain evidence="9 10">AG-B5</strain>
    </source>
</reference>
<dbReference type="PANTHER" id="PTHR39150">
    <property type="entry name" value="54S RIBOSOMAL PROTEIN L28, MITOCHONDRIAL"/>
    <property type="match status" value="1"/>
</dbReference>
<feature type="coiled-coil region" evidence="8">
    <location>
        <begin position="81"/>
        <end position="115"/>
    </location>
</feature>
<evidence type="ECO:0000256" key="7">
    <source>
        <dbReference type="ARBA" id="ARBA00035192"/>
    </source>
</evidence>
<keyword evidence="3" id="KW-0809">Transit peptide</keyword>
<evidence type="ECO:0000256" key="6">
    <source>
        <dbReference type="ARBA" id="ARBA00023274"/>
    </source>
</evidence>
<dbReference type="EMBL" id="JASJQH010000011">
    <property type="protein sequence ID" value="KAK9768625.1"/>
    <property type="molecule type" value="Genomic_DNA"/>
</dbReference>
<proteinExistence type="inferred from homology"/>
<gene>
    <name evidence="9" type="ORF">K7432_000610</name>
</gene>
<dbReference type="InterPro" id="IPR042831">
    <property type="entry name" value="Ribosomal_mL40_fung"/>
</dbReference>
<comment type="caution">
    <text evidence="9">The sequence shown here is derived from an EMBL/GenBank/DDBJ whole genome shotgun (WGS) entry which is preliminary data.</text>
</comment>
<keyword evidence="6" id="KW-0687">Ribonucleoprotein</keyword>
<comment type="subcellular location">
    <subcellularLocation>
        <location evidence="1">Mitochondrion</location>
    </subcellularLocation>
</comment>
<keyword evidence="5" id="KW-0496">Mitochondrion</keyword>
<dbReference type="Proteomes" id="UP001479436">
    <property type="component" value="Unassembled WGS sequence"/>
</dbReference>
<accession>A0ABR2X4B0</accession>
<evidence type="ECO:0000313" key="10">
    <source>
        <dbReference type="Proteomes" id="UP001479436"/>
    </source>
</evidence>
<evidence type="ECO:0000256" key="2">
    <source>
        <dbReference type="ARBA" id="ARBA00009360"/>
    </source>
</evidence>
<dbReference type="PANTHER" id="PTHR39150:SF1">
    <property type="entry name" value="LARGE RIBOSOMAL SUBUNIT PROTEIN ML40"/>
    <property type="match status" value="1"/>
</dbReference>
<organism evidence="9 10">
    <name type="scientific">Basidiobolus ranarum</name>
    <dbReference type="NCBI Taxonomy" id="34480"/>
    <lineage>
        <taxon>Eukaryota</taxon>
        <taxon>Fungi</taxon>
        <taxon>Fungi incertae sedis</taxon>
        <taxon>Zoopagomycota</taxon>
        <taxon>Entomophthoromycotina</taxon>
        <taxon>Basidiobolomycetes</taxon>
        <taxon>Basidiobolales</taxon>
        <taxon>Basidiobolaceae</taxon>
        <taxon>Basidiobolus</taxon>
    </lineage>
</organism>
<keyword evidence="10" id="KW-1185">Reference proteome</keyword>
<protein>
    <recommendedName>
        <fullName evidence="7">Large ribosomal subunit protein mL40</fullName>
    </recommendedName>
</protein>
<keyword evidence="4" id="KW-0689">Ribosomal protein</keyword>
<evidence type="ECO:0000313" key="9">
    <source>
        <dbReference type="EMBL" id="KAK9768625.1"/>
    </source>
</evidence>
<dbReference type="Gene3D" id="6.10.250.3440">
    <property type="match status" value="1"/>
</dbReference>
<evidence type="ECO:0000256" key="4">
    <source>
        <dbReference type="ARBA" id="ARBA00022980"/>
    </source>
</evidence>
<keyword evidence="8" id="KW-0175">Coiled coil</keyword>
<comment type="similarity">
    <text evidence="2">Belongs to the mitochondrion-specific ribosomal protein mL40 family.</text>
</comment>
<name>A0ABR2X4B0_9FUNG</name>
<evidence type="ECO:0000256" key="5">
    <source>
        <dbReference type="ARBA" id="ARBA00023128"/>
    </source>
</evidence>
<evidence type="ECO:0000256" key="8">
    <source>
        <dbReference type="SAM" id="Coils"/>
    </source>
</evidence>
<sequence>MSIARFTSPAISTIRRGVLLRAAPPAVAPGGKKDTSIGGDSRNELIKRVLFDSNPRRTTELSEDEKKRQEIIDMAWNLVQKKQHEKRLSELEAKYKSMRAANVELENTNERLFKQAQLKDKHITFPKKLRTLTDTPPLTGWNYNASA</sequence>
<evidence type="ECO:0000256" key="3">
    <source>
        <dbReference type="ARBA" id="ARBA00022946"/>
    </source>
</evidence>
<evidence type="ECO:0000256" key="1">
    <source>
        <dbReference type="ARBA" id="ARBA00004173"/>
    </source>
</evidence>